<evidence type="ECO:0000256" key="4">
    <source>
        <dbReference type="ARBA" id="ARBA00022723"/>
    </source>
</evidence>
<dbReference type="InterPro" id="IPR050793">
    <property type="entry name" value="CMP-NeuNAc_synthase"/>
</dbReference>
<dbReference type="InterPro" id="IPR023214">
    <property type="entry name" value="HAD_sf"/>
</dbReference>
<reference evidence="7 8" key="1">
    <citation type="submission" date="2016-10" db="EMBL/GenBank/DDBJ databases">
        <authorList>
            <person name="Varghese N."/>
            <person name="Submissions S."/>
        </authorList>
    </citation>
    <scope>NUCLEOTIDE SEQUENCE [LARGE SCALE GENOMIC DNA]</scope>
    <source>
        <strain evidence="7 8">PL 12/M</strain>
    </source>
</reference>
<evidence type="ECO:0000256" key="2">
    <source>
        <dbReference type="ARBA" id="ARBA00005893"/>
    </source>
</evidence>
<comment type="similarity">
    <text evidence="2">Belongs to the KdsC family.</text>
</comment>
<evidence type="ECO:0000313" key="8">
    <source>
        <dbReference type="Proteomes" id="UP000199259"/>
    </source>
</evidence>
<protein>
    <submittedName>
        <fullName evidence="7">3-deoxy-D-manno-octulosonate 8-phosphate phosphatase (KDO 8-P phosphatase)</fullName>
    </submittedName>
</protein>
<dbReference type="EMBL" id="FNCA01000002">
    <property type="protein sequence ID" value="SDF58173.1"/>
    <property type="molecule type" value="Genomic_DNA"/>
</dbReference>
<sequence length="195" mass="21419">MSEIQNLEREGISAILMDVDGVLTNGTVILGNNNAEFKEFNVRDGMAISIARRCGIKIGFITSRQSEAVELRGKELNIDYLFQDAKSKLAVVEQISSSESIPLNKMCYIGDDVVDVPVLKKVGFPATVKDAPEEIKSYVSYVSAFNGGEGAVRDIIKYILSEGNRWQSTIELVIKELEADAQSASELKLIGELKQ</sequence>
<evidence type="ECO:0000256" key="6">
    <source>
        <dbReference type="ARBA" id="ARBA00022842"/>
    </source>
</evidence>
<comment type="cofactor">
    <cofactor evidence="1">
        <name>Mg(2+)</name>
        <dbReference type="ChEBI" id="CHEBI:18420"/>
    </cofactor>
</comment>
<keyword evidence="5" id="KW-0378">Hydrolase</keyword>
<name>A0A7Z7B0U0_9EURY</name>
<comment type="caution">
    <text evidence="7">The sequence shown here is derived from an EMBL/GenBank/DDBJ whole genome shotgun (WGS) entry which is preliminary data.</text>
</comment>
<dbReference type="GO" id="GO:0016788">
    <property type="term" value="F:hydrolase activity, acting on ester bonds"/>
    <property type="evidence" value="ECO:0007669"/>
    <property type="project" value="InterPro"/>
</dbReference>
<keyword evidence="4" id="KW-0479">Metal-binding</keyword>
<dbReference type="SUPFAM" id="SSF56784">
    <property type="entry name" value="HAD-like"/>
    <property type="match status" value="1"/>
</dbReference>
<dbReference type="PANTHER" id="PTHR21485">
    <property type="entry name" value="HAD SUPERFAMILY MEMBERS CMAS AND KDSC"/>
    <property type="match status" value="1"/>
</dbReference>
<evidence type="ECO:0000256" key="3">
    <source>
        <dbReference type="ARBA" id="ARBA00011881"/>
    </source>
</evidence>
<dbReference type="Pfam" id="PF08282">
    <property type="entry name" value="Hydrolase_3"/>
    <property type="match status" value="1"/>
</dbReference>
<keyword evidence="8" id="KW-1185">Reference proteome</keyword>
<dbReference type="Proteomes" id="UP000199259">
    <property type="component" value="Unassembled WGS sequence"/>
</dbReference>
<dbReference type="PANTHER" id="PTHR21485:SF3">
    <property type="entry name" value="N-ACYLNEURAMINATE CYTIDYLYLTRANSFERASE"/>
    <property type="match status" value="1"/>
</dbReference>
<proteinExistence type="inferred from homology"/>
<dbReference type="Gene3D" id="3.40.50.1000">
    <property type="entry name" value="HAD superfamily/HAD-like"/>
    <property type="match status" value="1"/>
</dbReference>
<dbReference type="RefSeq" id="WP_162272937.1">
    <property type="nucleotide sequence ID" value="NZ_FNCA01000002.1"/>
</dbReference>
<keyword evidence="6" id="KW-0460">Magnesium</keyword>
<dbReference type="CDD" id="cd01630">
    <property type="entry name" value="HAD_KDO-like"/>
    <property type="match status" value="1"/>
</dbReference>
<dbReference type="GO" id="GO:0046872">
    <property type="term" value="F:metal ion binding"/>
    <property type="evidence" value="ECO:0007669"/>
    <property type="project" value="UniProtKB-KW"/>
</dbReference>
<dbReference type="InterPro" id="IPR010023">
    <property type="entry name" value="KdsC_fam"/>
</dbReference>
<dbReference type="GO" id="GO:0008781">
    <property type="term" value="F:N-acylneuraminate cytidylyltransferase activity"/>
    <property type="evidence" value="ECO:0007669"/>
    <property type="project" value="TreeGrafter"/>
</dbReference>
<dbReference type="AlphaFoldDB" id="A0A7Z7B0U0"/>
<gene>
    <name evidence="7" type="ORF">SAMN04488589_0947</name>
</gene>
<dbReference type="SFLD" id="SFLDG01138">
    <property type="entry name" value="C1.6.2:_Deoxy-d-mannose-octulo"/>
    <property type="match status" value="1"/>
</dbReference>
<evidence type="ECO:0000256" key="5">
    <source>
        <dbReference type="ARBA" id="ARBA00022801"/>
    </source>
</evidence>
<accession>A0A7Z7B0U0</accession>
<comment type="subunit">
    <text evidence="3">Homotetramer.</text>
</comment>
<organism evidence="7 8">
    <name type="scientific">Methanolobus vulcani</name>
    <dbReference type="NCBI Taxonomy" id="38026"/>
    <lineage>
        <taxon>Archaea</taxon>
        <taxon>Methanobacteriati</taxon>
        <taxon>Methanobacteriota</taxon>
        <taxon>Stenosarchaea group</taxon>
        <taxon>Methanomicrobia</taxon>
        <taxon>Methanosarcinales</taxon>
        <taxon>Methanosarcinaceae</taxon>
        <taxon>Methanolobus</taxon>
    </lineage>
</organism>
<dbReference type="SFLD" id="SFLDS00003">
    <property type="entry name" value="Haloacid_Dehalogenase"/>
    <property type="match status" value="1"/>
</dbReference>
<dbReference type="SFLD" id="SFLDG01136">
    <property type="entry name" value="C1.6:_Phosphoserine_Phosphatas"/>
    <property type="match status" value="1"/>
</dbReference>
<evidence type="ECO:0000256" key="1">
    <source>
        <dbReference type="ARBA" id="ARBA00001946"/>
    </source>
</evidence>
<dbReference type="InterPro" id="IPR036412">
    <property type="entry name" value="HAD-like_sf"/>
</dbReference>
<evidence type="ECO:0000313" key="7">
    <source>
        <dbReference type="EMBL" id="SDF58173.1"/>
    </source>
</evidence>
<dbReference type="NCBIfam" id="TIGR01670">
    <property type="entry name" value="KdsC-phosphatas"/>
    <property type="match status" value="1"/>
</dbReference>
<dbReference type="PIRSF" id="PIRSF006118">
    <property type="entry name" value="KDO8-P_Ptase"/>
    <property type="match status" value="1"/>
</dbReference>